<evidence type="ECO:0000313" key="3">
    <source>
        <dbReference type="EMBL" id="CUS56469.1"/>
    </source>
</evidence>
<gene>
    <name evidence="3" type="ORF">MGWOODY_Hyp994</name>
</gene>
<evidence type="ECO:0000256" key="1">
    <source>
        <dbReference type="SAM" id="Phobius"/>
    </source>
</evidence>
<protein>
    <submittedName>
        <fullName evidence="3">Cell division protein DivIC (FtsB), stabilizes FtsL against RasP cleavage</fullName>
    </submittedName>
</protein>
<dbReference type="Gene3D" id="3.40.50.410">
    <property type="entry name" value="von Willebrand factor, type A domain"/>
    <property type="match status" value="1"/>
</dbReference>
<keyword evidence="1" id="KW-1133">Transmembrane helix</keyword>
<dbReference type="Pfam" id="PF01882">
    <property type="entry name" value="DUF58"/>
    <property type="match status" value="1"/>
</dbReference>
<feature type="transmembrane region" description="Helical" evidence="1">
    <location>
        <begin position="31"/>
        <end position="50"/>
    </location>
</feature>
<dbReference type="SUPFAM" id="SSF53300">
    <property type="entry name" value="vWA-like"/>
    <property type="match status" value="1"/>
</dbReference>
<dbReference type="GO" id="GO:0051301">
    <property type="term" value="P:cell division"/>
    <property type="evidence" value="ECO:0007669"/>
    <property type="project" value="UniProtKB-KW"/>
</dbReference>
<name>A0A160U252_9ZZZZ</name>
<keyword evidence="1" id="KW-0472">Membrane</keyword>
<dbReference type="EMBL" id="CZQD01000025">
    <property type="protein sequence ID" value="CUS56469.1"/>
    <property type="molecule type" value="Genomic_DNA"/>
</dbReference>
<dbReference type="PANTHER" id="PTHR33608:SF3">
    <property type="entry name" value="SLR2013 PROTEIN"/>
    <property type="match status" value="1"/>
</dbReference>
<feature type="domain" description="DUF58" evidence="2">
    <location>
        <begin position="198"/>
        <end position="370"/>
    </location>
</feature>
<dbReference type="PANTHER" id="PTHR33608">
    <property type="entry name" value="BLL2464 PROTEIN"/>
    <property type="match status" value="1"/>
</dbReference>
<keyword evidence="3" id="KW-0132">Cell division</keyword>
<dbReference type="InterPro" id="IPR002881">
    <property type="entry name" value="DUF58"/>
</dbReference>
<dbReference type="CDD" id="cd00198">
    <property type="entry name" value="vWFA"/>
    <property type="match status" value="1"/>
</dbReference>
<accession>A0A160U252</accession>
<proteinExistence type="predicted"/>
<evidence type="ECO:0000259" key="2">
    <source>
        <dbReference type="Pfam" id="PF01882"/>
    </source>
</evidence>
<keyword evidence="1" id="KW-0812">Transmembrane</keyword>
<reference evidence="3" key="1">
    <citation type="submission" date="2015-10" db="EMBL/GenBank/DDBJ databases">
        <authorList>
            <person name="Gilbert D.G."/>
        </authorList>
    </citation>
    <scope>NUCLEOTIDE SEQUENCE</scope>
</reference>
<keyword evidence="3" id="KW-0131">Cell cycle</keyword>
<sequence length="437" mass="48944">MISPTPRAIFLMLLGVPLMVAIALLRPELWVISAGWVGGIASLIFADAVLAASLRAYEANVDAPALLYVGGSDPADLTLRFARGPLPRRIEVLLEVNAFLQTIPPAGLRGWQDRARSYSLPLTPTRRGLARLVKLWSRWKGPLGLIQKQHTTLLDRDIPITPNIRWVKDEAIRIYSRDAEFGVKMQIERGDGSEFDALREFTTGMDRRAIDWKHSARHRNLLAKEFRTERNHNIVFAFDTGRLMSEPLGGVPKIDRAINAGLLLSFVSLRSGDRAMIYGFDAKPGFMSGFMSGQRSFTKAQDLAAQLDYSAEEANFTLALSSLASKLERRSLIIIFSDFVDTISAELMLENVKRLTDRHLVIFATFEDESLAEMVDAPPSSTESVTRAVIADTLMAERDTVLLRLQRMGVQVIETRPEQFGAELISRYLQIKQRDML</sequence>
<dbReference type="AlphaFoldDB" id="A0A160U252"/>
<dbReference type="InterPro" id="IPR036465">
    <property type="entry name" value="vWFA_dom_sf"/>
</dbReference>
<organism evidence="3">
    <name type="scientific">hydrothermal vent metagenome</name>
    <dbReference type="NCBI Taxonomy" id="652676"/>
    <lineage>
        <taxon>unclassified sequences</taxon>
        <taxon>metagenomes</taxon>
        <taxon>ecological metagenomes</taxon>
    </lineage>
</organism>
<feature type="transmembrane region" description="Helical" evidence="1">
    <location>
        <begin position="7"/>
        <end position="25"/>
    </location>
</feature>